<dbReference type="PANTHER" id="PTHR40101">
    <property type="entry name" value="CONSERVED PROTEIN"/>
    <property type="match status" value="1"/>
</dbReference>
<dbReference type="Pfam" id="PF09918">
    <property type="entry name" value="DUF2148"/>
    <property type="match status" value="1"/>
</dbReference>
<name>A0A1L3GIN6_SYNAC</name>
<dbReference type="InterPro" id="IPR019224">
    <property type="entry name" value="DUF2148"/>
</dbReference>
<accession>A0A1L3GIN6</accession>
<gene>
    <name evidence="2" type="ORF">A7E75_12835</name>
</gene>
<evidence type="ECO:0000313" key="2">
    <source>
        <dbReference type="EMBL" id="APG25796.1"/>
    </source>
</evidence>
<dbReference type="Proteomes" id="UP000182264">
    <property type="component" value="Chromosome"/>
</dbReference>
<evidence type="ECO:0000313" key="3">
    <source>
        <dbReference type="Proteomes" id="UP000182264"/>
    </source>
</evidence>
<evidence type="ECO:0000259" key="1">
    <source>
        <dbReference type="Pfam" id="PF09918"/>
    </source>
</evidence>
<protein>
    <submittedName>
        <fullName evidence="2">Ferredoxin</fullName>
    </submittedName>
</protein>
<reference evidence="2 3" key="1">
    <citation type="journal article" date="2017" name="Genome Announc.">
        <title>Complete Genome Sequences of Two Acetylene-Fermenting Pelobacter acetylenicus Strains.</title>
        <authorList>
            <person name="Sutton J.M."/>
            <person name="Baesman S.M."/>
            <person name="Fierst J.L."/>
            <person name="Poret-Peterson A.T."/>
            <person name="Oremland R.S."/>
            <person name="Dunlap D.S."/>
            <person name="Akob D.M."/>
        </authorList>
    </citation>
    <scope>NUCLEOTIDE SEQUENCE [LARGE SCALE GENOMIC DNA]</scope>
    <source>
        <strain evidence="2 3">DSM 3247</strain>
    </source>
</reference>
<dbReference type="STRING" id="29542.A6070_06850"/>
<dbReference type="EMBL" id="CP015518">
    <property type="protein sequence ID" value="APG25796.1"/>
    <property type="molecule type" value="Genomic_DNA"/>
</dbReference>
<dbReference type="RefSeq" id="WP_072287639.1">
    <property type="nucleotide sequence ID" value="NZ_CP015455.1"/>
</dbReference>
<feature type="domain" description="DUF2148" evidence="1">
    <location>
        <begin position="106"/>
        <end position="173"/>
    </location>
</feature>
<organism evidence="2 3">
    <name type="scientific">Syntrophotalea acetylenica</name>
    <name type="common">Pelobacter acetylenicus</name>
    <dbReference type="NCBI Taxonomy" id="29542"/>
    <lineage>
        <taxon>Bacteria</taxon>
        <taxon>Pseudomonadati</taxon>
        <taxon>Thermodesulfobacteriota</taxon>
        <taxon>Desulfuromonadia</taxon>
        <taxon>Desulfuromonadales</taxon>
        <taxon>Syntrophotaleaceae</taxon>
        <taxon>Syntrophotalea</taxon>
    </lineage>
</organism>
<dbReference type="PANTHER" id="PTHR40101:SF1">
    <property type="entry name" value="4FE-4S DOMAIN-CONTAINING PROTEIN"/>
    <property type="match status" value="1"/>
</dbReference>
<proteinExistence type="predicted"/>
<keyword evidence="3" id="KW-1185">Reference proteome</keyword>
<dbReference type="AlphaFoldDB" id="A0A1L3GIN6"/>
<sequence>MLVFDDEKNGMLHMARMICAAARTAPKARSIDLLTTAILDGEEKNRLAEHMRLIAERDGVAFFARDAGNVCQAPLIIMFASKNQPLGLPHCGYCGFENCQALQRAGGVCAFNSGDLGIAIGSAVSRAADLRLDNRILYSAGKAALELGLMGKDAALAYGLPLSMTGKNPFFDRK</sequence>